<feature type="domain" description="Helicase ATP-binding" evidence="2">
    <location>
        <begin position="194"/>
        <end position="352"/>
    </location>
</feature>
<dbReference type="InterPro" id="IPR014001">
    <property type="entry name" value="Helicase_ATP-bd"/>
</dbReference>
<organism evidence="4 5">
    <name type="scientific">Paenibacillus rhizolycopersici</name>
    <dbReference type="NCBI Taxonomy" id="2780073"/>
    <lineage>
        <taxon>Bacteria</taxon>
        <taxon>Bacillati</taxon>
        <taxon>Bacillota</taxon>
        <taxon>Bacilli</taxon>
        <taxon>Bacillales</taxon>
        <taxon>Paenibacillaceae</taxon>
        <taxon>Paenibacillus</taxon>
    </lineage>
</organism>
<dbReference type="InterPro" id="IPR001650">
    <property type="entry name" value="Helicase_C-like"/>
</dbReference>
<reference evidence="4 5" key="1">
    <citation type="submission" date="2021-01" db="EMBL/GenBank/DDBJ databases">
        <title>Paenibacillus sp.nov. isolated from the rhizosphere soil of tomato plant.</title>
        <authorList>
            <person name="Thin K.K."/>
            <person name="Zhang X."/>
            <person name="He S."/>
        </authorList>
    </citation>
    <scope>NUCLEOTIDE SEQUENCE [LARGE SCALE GENOMIC DNA]</scope>
    <source>
        <strain evidence="4 5">DXFW5</strain>
    </source>
</reference>
<proteinExistence type="predicted"/>
<evidence type="ECO:0000256" key="1">
    <source>
        <dbReference type="ARBA" id="ARBA00022801"/>
    </source>
</evidence>
<dbReference type="SMART" id="SM00487">
    <property type="entry name" value="DEXDc"/>
    <property type="match status" value="1"/>
</dbReference>
<evidence type="ECO:0000259" key="2">
    <source>
        <dbReference type="PROSITE" id="PS51192"/>
    </source>
</evidence>
<dbReference type="CDD" id="cd18793">
    <property type="entry name" value="SF2_C_SNF"/>
    <property type="match status" value="1"/>
</dbReference>
<feature type="domain" description="Helicase C-terminal" evidence="3">
    <location>
        <begin position="458"/>
        <end position="621"/>
    </location>
</feature>
<keyword evidence="1" id="KW-0378">Hydrolase</keyword>
<evidence type="ECO:0000259" key="3">
    <source>
        <dbReference type="PROSITE" id="PS51194"/>
    </source>
</evidence>
<keyword evidence="4" id="KW-0067">ATP-binding</keyword>
<dbReference type="PANTHER" id="PTHR10799">
    <property type="entry name" value="SNF2/RAD54 HELICASE FAMILY"/>
    <property type="match status" value="1"/>
</dbReference>
<dbReference type="Pfam" id="PF00176">
    <property type="entry name" value="SNF2-rel_dom"/>
    <property type="match status" value="1"/>
</dbReference>
<dbReference type="InterPro" id="IPR049730">
    <property type="entry name" value="SNF2/RAD54-like_C"/>
</dbReference>
<gene>
    <name evidence="4" type="ORF">IM700_008820</name>
</gene>
<dbReference type="InterPro" id="IPR000330">
    <property type="entry name" value="SNF2_N"/>
</dbReference>
<name>A0ABS2H8F8_9BACL</name>
<dbReference type="Proteomes" id="UP001516620">
    <property type="component" value="Unassembled WGS sequence"/>
</dbReference>
<dbReference type="InterPro" id="IPR038718">
    <property type="entry name" value="SNF2-like_sf"/>
</dbReference>
<comment type="caution">
    <text evidence="4">The sequence shown here is derived from an EMBL/GenBank/DDBJ whole genome shotgun (WGS) entry which is preliminary data.</text>
</comment>
<dbReference type="InterPro" id="IPR027417">
    <property type="entry name" value="P-loop_NTPase"/>
</dbReference>
<keyword evidence="4" id="KW-0547">Nucleotide-binding</keyword>
<dbReference type="RefSeq" id="WP_193417246.1">
    <property type="nucleotide sequence ID" value="NZ_JADCNN020000006.1"/>
</dbReference>
<dbReference type="SMART" id="SM00490">
    <property type="entry name" value="HELICc"/>
    <property type="match status" value="1"/>
</dbReference>
<evidence type="ECO:0000313" key="4">
    <source>
        <dbReference type="EMBL" id="MBM6995768.1"/>
    </source>
</evidence>
<dbReference type="PROSITE" id="PS51192">
    <property type="entry name" value="HELICASE_ATP_BIND_1"/>
    <property type="match status" value="1"/>
</dbReference>
<dbReference type="PROSITE" id="PS51194">
    <property type="entry name" value="HELICASE_CTER"/>
    <property type="match status" value="1"/>
</dbReference>
<dbReference type="GO" id="GO:0004386">
    <property type="term" value="F:helicase activity"/>
    <property type="evidence" value="ECO:0007669"/>
    <property type="project" value="UniProtKB-KW"/>
</dbReference>
<dbReference type="Gene3D" id="3.40.50.300">
    <property type="entry name" value="P-loop containing nucleotide triphosphate hydrolases"/>
    <property type="match status" value="1"/>
</dbReference>
<accession>A0ABS2H8F8</accession>
<dbReference type="Pfam" id="PF00271">
    <property type="entry name" value="Helicase_C"/>
    <property type="match status" value="1"/>
</dbReference>
<sequence length="632" mass="71559">MKQASWKLINNDTLVIQNHDGSIYKPSSLEIFLSEFKSKFPLKNIALGRPSASLPQLKFSKVPVPLKVLAGSEISGSSTILKLELTVVRPVNEYPQIINLNDRDYIIEDNVWTPFEQGALEDISEKLKKAGITSFGRVTLKQYLSFKILAPHLIDDSSLNFRASTQQGGNEPHEIPLFKGILYPYQFQGYKWLKMISEEDAGCILADEMGLGKTAQIIAVIAAEKTRINSPSMVIAPVSLMENWRREVNKFAPDLKVYLHQGNGRTGFYQNLMNFDIVVTTYDTVVRDLSMLQMVTWNLVILDEAQAIKNPTAKRSISVKQIPRRTSIAVTGTPVENKLIDLWSLMDFSLPGFLGELREFESRFTNDIDGAQSLEEFVSPVMLRRRVREVAQDLPARIDIPQVLEMSDSEVDEYEALRQDIIKEYGKSASLISLIKLRMYCTHPILQSKVMEDPSRFIKYQRMLEITEEIIENNEKLIVFTSFTQMADIMVTDLTNRFGVFCDFIDGRVSVSERQAKIDAFSKESKSAILILNPRAAGAGLNITAANHVIHYNLEWNPAIEDQASARAYRRGQTRPVNIYRLFYANTVEEAINLRLDRKREISETAVVGNDGTADNYADILQALTMTPKHRS</sequence>
<protein>
    <submittedName>
        <fullName evidence="4">DEAD/DEAH box helicase</fullName>
    </submittedName>
</protein>
<evidence type="ECO:0000313" key="5">
    <source>
        <dbReference type="Proteomes" id="UP001516620"/>
    </source>
</evidence>
<dbReference type="SUPFAM" id="SSF52540">
    <property type="entry name" value="P-loop containing nucleoside triphosphate hydrolases"/>
    <property type="match status" value="2"/>
</dbReference>
<keyword evidence="4" id="KW-0347">Helicase</keyword>
<dbReference type="EMBL" id="JADCNN020000006">
    <property type="protein sequence ID" value="MBM6995768.1"/>
    <property type="molecule type" value="Genomic_DNA"/>
</dbReference>
<dbReference type="Gene3D" id="3.40.50.10810">
    <property type="entry name" value="Tandem AAA-ATPase domain"/>
    <property type="match status" value="1"/>
</dbReference>
<keyword evidence="5" id="KW-1185">Reference proteome</keyword>